<accession>A0A0E0LLD3</accession>
<dbReference type="Pfam" id="PF00067">
    <property type="entry name" value="p450"/>
    <property type="match status" value="1"/>
</dbReference>
<reference evidence="3" key="2">
    <citation type="submission" date="2018-05" db="EMBL/GenBank/DDBJ databases">
        <title>OpunRS2 (Oryza punctata Reference Sequence Version 2).</title>
        <authorList>
            <person name="Zhang J."/>
            <person name="Kudrna D."/>
            <person name="Lee S."/>
            <person name="Talag J."/>
            <person name="Welchert J."/>
            <person name="Wing R.A."/>
        </authorList>
    </citation>
    <scope>NUCLEOTIDE SEQUENCE [LARGE SCALE GENOMIC DNA]</scope>
</reference>
<dbReference type="GO" id="GO:0020037">
    <property type="term" value="F:heme binding"/>
    <property type="evidence" value="ECO:0007669"/>
    <property type="project" value="InterPro"/>
</dbReference>
<sequence>MAHNPNDRDVYFREHIWWITQQDEIASNEGADDDLTWDDVSSMKYRWKVAMETQRTILHFFGSFRTATKDIECQGSRIPKGWVVKFVW</sequence>
<proteinExistence type="predicted"/>
<dbReference type="EnsemblPlants" id="OPUNC07G15150.4">
    <property type="protein sequence ID" value="OPUNC07G15150.4"/>
    <property type="gene ID" value="OPUNC07G15150"/>
</dbReference>
<dbReference type="GO" id="GO:0016125">
    <property type="term" value="P:sterol metabolic process"/>
    <property type="evidence" value="ECO:0007669"/>
    <property type="project" value="TreeGrafter"/>
</dbReference>
<dbReference type="PANTHER" id="PTHR24286:SF152">
    <property type="entry name" value="OS07G0519100 PROTEIN"/>
    <property type="match status" value="1"/>
</dbReference>
<dbReference type="PANTHER" id="PTHR24286">
    <property type="entry name" value="CYTOCHROME P450 26"/>
    <property type="match status" value="1"/>
</dbReference>
<dbReference type="Proteomes" id="UP000026962">
    <property type="component" value="Chromosome 7"/>
</dbReference>
<evidence type="ECO:0000256" key="1">
    <source>
        <dbReference type="ARBA" id="ARBA00022723"/>
    </source>
</evidence>
<evidence type="ECO:0000256" key="2">
    <source>
        <dbReference type="ARBA" id="ARBA00023004"/>
    </source>
</evidence>
<keyword evidence="1" id="KW-0479">Metal-binding</keyword>
<protein>
    <submittedName>
        <fullName evidence="3">Uncharacterized protein</fullName>
    </submittedName>
</protein>
<dbReference type="AlphaFoldDB" id="A0A0E0LLD3"/>
<dbReference type="GO" id="GO:0005506">
    <property type="term" value="F:iron ion binding"/>
    <property type="evidence" value="ECO:0007669"/>
    <property type="project" value="InterPro"/>
</dbReference>
<dbReference type="InterPro" id="IPR001128">
    <property type="entry name" value="Cyt_P450"/>
</dbReference>
<evidence type="ECO:0000313" key="4">
    <source>
        <dbReference type="Proteomes" id="UP000026962"/>
    </source>
</evidence>
<dbReference type="GO" id="GO:0004497">
    <property type="term" value="F:monooxygenase activity"/>
    <property type="evidence" value="ECO:0007669"/>
    <property type="project" value="InterPro"/>
</dbReference>
<dbReference type="Gene3D" id="1.10.630.10">
    <property type="entry name" value="Cytochrome P450"/>
    <property type="match status" value="1"/>
</dbReference>
<dbReference type="Gramene" id="OPUNC07G15150.4">
    <property type="protein sequence ID" value="OPUNC07G15150.4"/>
    <property type="gene ID" value="OPUNC07G15150"/>
</dbReference>
<keyword evidence="2" id="KW-0408">Iron</keyword>
<dbReference type="HOGENOM" id="CLU_2472944_0_0_1"/>
<keyword evidence="4" id="KW-1185">Reference proteome</keyword>
<name>A0A0E0LLD3_ORYPU</name>
<dbReference type="SUPFAM" id="SSF48264">
    <property type="entry name" value="Cytochrome P450"/>
    <property type="match status" value="1"/>
</dbReference>
<organism evidence="3">
    <name type="scientific">Oryza punctata</name>
    <name type="common">Red rice</name>
    <dbReference type="NCBI Taxonomy" id="4537"/>
    <lineage>
        <taxon>Eukaryota</taxon>
        <taxon>Viridiplantae</taxon>
        <taxon>Streptophyta</taxon>
        <taxon>Embryophyta</taxon>
        <taxon>Tracheophyta</taxon>
        <taxon>Spermatophyta</taxon>
        <taxon>Magnoliopsida</taxon>
        <taxon>Liliopsida</taxon>
        <taxon>Poales</taxon>
        <taxon>Poaceae</taxon>
        <taxon>BOP clade</taxon>
        <taxon>Oryzoideae</taxon>
        <taxon>Oryzeae</taxon>
        <taxon>Oryzinae</taxon>
        <taxon>Oryza</taxon>
    </lineage>
</organism>
<dbReference type="GO" id="GO:0016705">
    <property type="term" value="F:oxidoreductase activity, acting on paired donors, with incorporation or reduction of molecular oxygen"/>
    <property type="evidence" value="ECO:0007669"/>
    <property type="project" value="InterPro"/>
</dbReference>
<dbReference type="InterPro" id="IPR036396">
    <property type="entry name" value="Cyt_P450_sf"/>
</dbReference>
<evidence type="ECO:0000313" key="3">
    <source>
        <dbReference type="EnsemblPlants" id="OPUNC07G15150.4"/>
    </source>
</evidence>
<reference evidence="3" key="1">
    <citation type="submission" date="2015-04" db="UniProtKB">
        <authorList>
            <consortium name="EnsemblPlants"/>
        </authorList>
    </citation>
    <scope>IDENTIFICATION</scope>
</reference>